<keyword evidence="1" id="KW-0812">Transmembrane</keyword>
<organism evidence="3 4">
    <name type="scientific">Candidatus Nephthysia bennettiae</name>
    <dbReference type="NCBI Taxonomy" id="3127016"/>
    <lineage>
        <taxon>Bacteria</taxon>
        <taxon>Bacillati</taxon>
        <taxon>Candidatus Dormiibacterota</taxon>
        <taxon>Candidatus Dormibacteria</taxon>
        <taxon>Candidatus Dormibacterales</taxon>
        <taxon>Candidatus Dormibacteraceae</taxon>
        <taxon>Candidatus Nephthysia</taxon>
    </lineage>
</organism>
<comment type="caution">
    <text evidence="3">The sequence shown here is derived from an EMBL/GenBank/DDBJ whole genome shotgun (WGS) entry which is preliminary data.</text>
</comment>
<feature type="transmembrane region" description="Helical" evidence="1">
    <location>
        <begin position="109"/>
        <end position="128"/>
    </location>
</feature>
<feature type="transmembrane region" description="Helical" evidence="1">
    <location>
        <begin position="135"/>
        <end position="158"/>
    </location>
</feature>
<keyword evidence="1" id="KW-1133">Transmembrane helix</keyword>
<feature type="transmembrane region" description="Helical" evidence="1">
    <location>
        <begin position="7"/>
        <end position="25"/>
    </location>
</feature>
<name>A0A934NEN0_9BACT</name>
<dbReference type="EMBL" id="JAEKNR010000168">
    <property type="protein sequence ID" value="MBJ7599707.1"/>
    <property type="molecule type" value="Genomic_DNA"/>
</dbReference>
<feature type="transmembrane region" description="Helical" evidence="1">
    <location>
        <begin position="65"/>
        <end position="89"/>
    </location>
</feature>
<keyword evidence="3" id="KW-0406">Ion transport</keyword>
<reference evidence="3" key="1">
    <citation type="submission" date="2020-10" db="EMBL/GenBank/DDBJ databases">
        <title>Ca. Dormibacterota MAGs.</title>
        <authorList>
            <person name="Montgomery K."/>
        </authorList>
    </citation>
    <scope>NUCLEOTIDE SEQUENCE [LARGE SCALE GENOMIC DNA]</scope>
    <source>
        <strain evidence="3">SC8812_S17_10</strain>
    </source>
</reference>
<dbReference type="SUPFAM" id="SSF81324">
    <property type="entry name" value="Voltage-gated potassium channels"/>
    <property type="match status" value="1"/>
</dbReference>
<dbReference type="Pfam" id="PF07885">
    <property type="entry name" value="Ion_trans_2"/>
    <property type="match status" value="1"/>
</dbReference>
<proteinExistence type="predicted"/>
<accession>A0A934NEN0</accession>
<evidence type="ECO:0000259" key="2">
    <source>
        <dbReference type="Pfam" id="PF07885"/>
    </source>
</evidence>
<keyword evidence="3" id="KW-0813">Transport</keyword>
<dbReference type="GO" id="GO:0034220">
    <property type="term" value="P:monoatomic ion transmembrane transport"/>
    <property type="evidence" value="ECO:0007669"/>
    <property type="project" value="UniProtKB-KW"/>
</dbReference>
<dbReference type="Proteomes" id="UP000612893">
    <property type="component" value="Unassembled WGS sequence"/>
</dbReference>
<keyword evidence="3" id="KW-0407">Ion channel</keyword>
<evidence type="ECO:0000256" key="1">
    <source>
        <dbReference type="SAM" id="Phobius"/>
    </source>
</evidence>
<keyword evidence="1" id="KW-0472">Membrane</keyword>
<feature type="domain" description="Potassium channel" evidence="2">
    <location>
        <begin position="82"/>
        <end position="157"/>
    </location>
</feature>
<sequence>MLLMAEAALGIVVVVGVLIDVFQAIVTPRPVAGRVRVSRYLIRSLWWVTRWVSYRVKTVGRREALLGSFGPFSVLAMLFAWVVLLLFGYGLIIDSMRDQIKPEPPGFGTSLYFAATSMLTIGFGDFVATRAAARVVAIMAGATGLGMFALVITFLYSITVAFQRREITVLTLEAGAGAPPSGVTLLESYAMAGITEDLGRAFERWQEWAAEILDSHLAYLPLAYFRSSHDNDSWIGSLGAIMDAATLILTTVQDGAASPGEGEVSVPRSVKGWAKLARSVGGHCIEDLVLYFQLPDGHDVGVELEEFQIARARLSRAGYRLRPEAEAWEAFRRLRGEYAMRINSLATYWASPPAQWIGDRSPLKYRARHDGHVLSSDPPGQAAGE</sequence>
<dbReference type="Gene3D" id="1.10.287.70">
    <property type="match status" value="1"/>
</dbReference>
<evidence type="ECO:0000313" key="3">
    <source>
        <dbReference type="EMBL" id="MBJ7599707.1"/>
    </source>
</evidence>
<keyword evidence="4" id="KW-1185">Reference proteome</keyword>
<protein>
    <submittedName>
        <fullName evidence="3">Two pore domain potassium channel family protein</fullName>
    </submittedName>
</protein>
<gene>
    <name evidence="3" type="ORF">JF922_16725</name>
</gene>
<evidence type="ECO:0000313" key="4">
    <source>
        <dbReference type="Proteomes" id="UP000612893"/>
    </source>
</evidence>
<dbReference type="InterPro" id="IPR013099">
    <property type="entry name" value="K_chnl_dom"/>
</dbReference>
<dbReference type="AlphaFoldDB" id="A0A934NEN0"/>